<sequence>MRNFTKIGKKIVAIGRNYTEHAKELSNSVPKSPFFFLKPTTSYVLQGGNVEIPKGCVVHHEVELGVVIGKDGRDIPALEAFNYISGYALGIDMTARNLQDSAKKKGLPWAAAKGFDTFLPIGDFIPKGEIINPSDVNLWLKLDDVIRQNGNTKDMIFPIQTLIEYISSIMKLEEGDLLLTGTPKGVGPVNPGQIITAGLSINGKNLSTIKFPTVARTGLFIAMEE</sequence>
<gene>
    <name evidence="4" type="ORF">AGERDE_LOCUS6732</name>
</gene>
<feature type="domain" description="Fumarylacetoacetase-like C-terminal" evidence="3">
    <location>
        <begin position="10"/>
        <end position="199"/>
    </location>
</feature>
<dbReference type="InterPro" id="IPR036663">
    <property type="entry name" value="Fumarylacetoacetase_C_sf"/>
</dbReference>
<dbReference type="PANTHER" id="PTHR11820:SF7">
    <property type="entry name" value="ACYLPYRUVASE FAHD1, MITOCHONDRIAL"/>
    <property type="match status" value="1"/>
</dbReference>
<dbReference type="EMBL" id="CAJVPL010001096">
    <property type="protein sequence ID" value="CAG8552381.1"/>
    <property type="molecule type" value="Genomic_DNA"/>
</dbReference>
<dbReference type="GO" id="GO:0019752">
    <property type="term" value="P:carboxylic acid metabolic process"/>
    <property type="evidence" value="ECO:0007669"/>
    <property type="project" value="UniProtKB-ARBA"/>
</dbReference>
<dbReference type="Proteomes" id="UP000789831">
    <property type="component" value="Unassembled WGS sequence"/>
</dbReference>
<comment type="caution">
    <text evidence="4">The sequence shown here is derived from an EMBL/GenBank/DDBJ whole genome shotgun (WGS) entry which is preliminary data.</text>
</comment>
<dbReference type="AlphaFoldDB" id="A0A9N9FS21"/>
<dbReference type="SUPFAM" id="SSF56529">
    <property type="entry name" value="FAH"/>
    <property type="match status" value="1"/>
</dbReference>
<evidence type="ECO:0000256" key="1">
    <source>
        <dbReference type="ARBA" id="ARBA00010211"/>
    </source>
</evidence>
<evidence type="ECO:0000256" key="2">
    <source>
        <dbReference type="ARBA" id="ARBA00022723"/>
    </source>
</evidence>
<evidence type="ECO:0000313" key="5">
    <source>
        <dbReference type="Proteomes" id="UP000789831"/>
    </source>
</evidence>
<comment type="similarity">
    <text evidence="1">Belongs to the FAH family.</text>
</comment>
<organism evidence="4 5">
    <name type="scientific">Ambispora gerdemannii</name>
    <dbReference type="NCBI Taxonomy" id="144530"/>
    <lineage>
        <taxon>Eukaryota</taxon>
        <taxon>Fungi</taxon>
        <taxon>Fungi incertae sedis</taxon>
        <taxon>Mucoromycota</taxon>
        <taxon>Glomeromycotina</taxon>
        <taxon>Glomeromycetes</taxon>
        <taxon>Archaeosporales</taxon>
        <taxon>Ambisporaceae</taxon>
        <taxon>Ambispora</taxon>
    </lineage>
</organism>
<proteinExistence type="inferred from homology"/>
<dbReference type="GO" id="GO:0018773">
    <property type="term" value="F:acetylpyruvate hydrolase activity"/>
    <property type="evidence" value="ECO:0007669"/>
    <property type="project" value="TreeGrafter"/>
</dbReference>
<keyword evidence="5" id="KW-1185">Reference proteome</keyword>
<dbReference type="Gene3D" id="3.90.850.10">
    <property type="entry name" value="Fumarylacetoacetase-like, C-terminal domain"/>
    <property type="match status" value="1"/>
</dbReference>
<dbReference type="Pfam" id="PF01557">
    <property type="entry name" value="FAA_hydrolase"/>
    <property type="match status" value="1"/>
</dbReference>
<accession>A0A9N9FS21</accession>
<dbReference type="OrthoDB" id="74910at2759"/>
<dbReference type="InterPro" id="IPR011234">
    <property type="entry name" value="Fumarylacetoacetase-like_C"/>
</dbReference>
<evidence type="ECO:0000313" key="4">
    <source>
        <dbReference type="EMBL" id="CAG8552381.1"/>
    </source>
</evidence>
<dbReference type="PANTHER" id="PTHR11820">
    <property type="entry name" value="ACYLPYRUVASE"/>
    <property type="match status" value="1"/>
</dbReference>
<protein>
    <submittedName>
        <fullName evidence="4">8282_t:CDS:1</fullName>
    </submittedName>
</protein>
<reference evidence="4" key="1">
    <citation type="submission" date="2021-06" db="EMBL/GenBank/DDBJ databases">
        <authorList>
            <person name="Kallberg Y."/>
            <person name="Tangrot J."/>
            <person name="Rosling A."/>
        </authorList>
    </citation>
    <scope>NUCLEOTIDE SEQUENCE</scope>
    <source>
        <strain evidence="4">MT106</strain>
    </source>
</reference>
<evidence type="ECO:0000259" key="3">
    <source>
        <dbReference type="Pfam" id="PF01557"/>
    </source>
</evidence>
<name>A0A9N9FS21_9GLOM</name>
<dbReference type="FunFam" id="3.90.850.10:FF:000003">
    <property type="entry name" value="Fumarylacetoacetate hydrolase domain-containing 1"/>
    <property type="match status" value="1"/>
</dbReference>
<keyword evidence="2" id="KW-0479">Metal-binding</keyword>
<dbReference type="GO" id="GO:0046872">
    <property type="term" value="F:metal ion binding"/>
    <property type="evidence" value="ECO:0007669"/>
    <property type="project" value="UniProtKB-KW"/>
</dbReference>
<dbReference type="GO" id="GO:0005739">
    <property type="term" value="C:mitochondrion"/>
    <property type="evidence" value="ECO:0007669"/>
    <property type="project" value="TreeGrafter"/>
</dbReference>